<proteinExistence type="predicted"/>
<organism evidence="1 2">
    <name type="scientific">Inconstantimicrobium mannanitabidum</name>
    <dbReference type="NCBI Taxonomy" id="1604901"/>
    <lineage>
        <taxon>Bacteria</taxon>
        <taxon>Bacillati</taxon>
        <taxon>Bacillota</taxon>
        <taxon>Clostridia</taxon>
        <taxon>Eubacteriales</taxon>
        <taxon>Clostridiaceae</taxon>
        <taxon>Inconstantimicrobium</taxon>
    </lineage>
</organism>
<keyword evidence="2" id="KW-1185">Reference proteome</keyword>
<evidence type="ECO:0000313" key="1">
    <source>
        <dbReference type="EMBL" id="GKX68190.1"/>
    </source>
</evidence>
<sequence>MIDENNFIQALMYKDFKALDYLVDKYSDLGLKVSYSILNNRELSEECTNDALLKVWNNIGSFKGDSESFAKWFVVITKRQAIDILRKEKKHSCKLELKEELAYSLEDTAFEAVNKKLERQSLSGCLEKLDEGSKDIITRRYFKDESVAEISTDLGISKSAVSNKLLRIKKKLKHVFMEEIYNER</sequence>
<dbReference type="Proteomes" id="UP001058074">
    <property type="component" value="Unassembled WGS sequence"/>
</dbReference>
<comment type="caution">
    <text evidence="1">The sequence shown here is derived from an EMBL/GenBank/DDBJ whole genome shotgun (WGS) entry which is preliminary data.</text>
</comment>
<name>A0ACB5RGH4_9CLOT</name>
<evidence type="ECO:0000313" key="2">
    <source>
        <dbReference type="Proteomes" id="UP001058074"/>
    </source>
</evidence>
<reference evidence="1" key="1">
    <citation type="journal article" date="2025" name="Int. J. Syst. Evol. Microbiol.">
        <title>Inconstantimicrobium mannanitabidum sp. nov., a novel member of the family Clostridiaceae isolated from anoxic soil under the treatment of reductive soil disinfestation.</title>
        <authorList>
            <person name="Ueki A."/>
            <person name="Tonouchi A."/>
            <person name="Honma S."/>
            <person name="Kaku N."/>
            <person name="Ueki K."/>
        </authorList>
    </citation>
    <scope>NUCLEOTIDE SEQUENCE</scope>
    <source>
        <strain evidence="1">TW13</strain>
    </source>
</reference>
<protein>
    <submittedName>
        <fullName evidence="1">RNA polymerase sigma factor</fullName>
    </submittedName>
</protein>
<accession>A0ACB5RGH4</accession>
<dbReference type="EMBL" id="BROD01000001">
    <property type="protein sequence ID" value="GKX68190.1"/>
    <property type="molecule type" value="Genomic_DNA"/>
</dbReference>
<gene>
    <name evidence="1" type="ORF">rsdtw13_34480</name>
</gene>